<name>A0A8S3WBH5_PARAO</name>
<gene>
    <name evidence="2" type="ORF">PAPOLLO_LOCUS4001</name>
</gene>
<sequence length="225" mass="25857">MRVWAFAARQARAGHWERHALDRERFKRRIADVDMAVSWVLKPQHRSLVMFQRFMPWWNAQKRKELAEKKQKEMEEKNAEENNKISDMSHAEIVKESGVNVDANGKSGAKIVTDLDEKIKINKKSDDKIISEPDVNINNVKEIKITSPTEVNDRSKKIVNGFKSNIVLLKEPANICSKSDNTEKDMKNLKETHKVLTDNEVELIDDKINALKLGIPGKDRDALTT</sequence>
<dbReference type="GO" id="GO:0019888">
    <property type="term" value="F:protein phosphatase regulator activity"/>
    <property type="evidence" value="ECO:0007669"/>
    <property type="project" value="TreeGrafter"/>
</dbReference>
<keyword evidence="1" id="KW-0175">Coiled coil</keyword>
<dbReference type="PANTHER" id="PTHR16489:SF12">
    <property type="entry name" value="GH11727P"/>
    <property type="match status" value="1"/>
</dbReference>
<dbReference type="PANTHER" id="PTHR16489">
    <property type="entry name" value="GH11727P"/>
    <property type="match status" value="1"/>
</dbReference>
<accession>A0A8S3WBH5</accession>
<evidence type="ECO:0000313" key="3">
    <source>
        <dbReference type="Proteomes" id="UP000691718"/>
    </source>
</evidence>
<dbReference type="EMBL" id="CAJQZP010000220">
    <property type="protein sequence ID" value="CAG4949371.1"/>
    <property type="molecule type" value="Genomic_DNA"/>
</dbReference>
<evidence type="ECO:0000313" key="2">
    <source>
        <dbReference type="EMBL" id="CAG4949371.1"/>
    </source>
</evidence>
<keyword evidence="3" id="KW-1185">Reference proteome</keyword>
<evidence type="ECO:0000256" key="1">
    <source>
        <dbReference type="SAM" id="Coils"/>
    </source>
</evidence>
<feature type="coiled-coil region" evidence="1">
    <location>
        <begin position="59"/>
        <end position="91"/>
    </location>
</feature>
<reference evidence="2" key="1">
    <citation type="submission" date="2021-04" db="EMBL/GenBank/DDBJ databases">
        <authorList>
            <person name="Tunstrom K."/>
        </authorList>
    </citation>
    <scope>NUCLEOTIDE SEQUENCE</scope>
</reference>
<dbReference type="GO" id="GO:0000164">
    <property type="term" value="C:protein phosphatase type 1 complex"/>
    <property type="evidence" value="ECO:0007669"/>
    <property type="project" value="TreeGrafter"/>
</dbReference>
<dbReference type="OrthoDB" id="5976067at2759"/>
<dbReference type="Proteomes" id="UP000691718">
    <property type="component" value="Unassembled WGS sequence"/>
</dbReference>
<dbReference type="AlphaFoldDB" id="A0A8S3WBH5"/>
<proteinExistence type="predicted"/>
<dbReference type="GO" id="GO:0034976">
    <property type="term" value="P:response to endoplasmic reticulum stress"/>
    <property type="evidence" value="ECO:0007669"/>
    <property type="project" value="TreeGrafter"/>
</dbReference>
<dbReference type="GO" id="GO:0005783">
    <property type="term" value="C:endoplasmic reticulum"/>
    <property type="evidence" value="ECO:0007669"/>
    <property type="project" value="TreeGrafter"/>
</dbReference>
<organism evidence="2 3">
    <name type="scientific">Parnassius apollo</name>
    <name type="common">Apollo butterfly</name>
    <name type="synonym">Papilio apollo</name>
    <dbReference type="NCBI Taxonomy" id="110799"/>
    <lineage>
        <taxon>Eukaryota</taxon>
        <taxon>Metazoa</taxon>
        <taxon>Ecdysozoa</taxon>
        <taxon>Arthropoda</taxon>
        <taxon>Hexapoda</taxon>
        <taxon>Insecta</taxon>
        <taxon>Pterygota</taxon>
        <taxon>Neoptera</taxon>
        <taxon>Endopterygota</taxon>
        <taxon>Lepidoptera</taxon>
        <taxon>Glossata</taxon>
        <taxon>Ditrysia</taxon>
        <taxon>Papilionoidea</taxon>
        <taxon>Papilionidae</taxon>
        <taxon>Parnassiinae</taxon>
        <taxon>Parnassini</taxon>
        <taxon>Parnassius</taxon>
        <taxon>Parnassius</taxon>
    </lineage>
</organism>
<comment type="caution">
    <text evidence="2">The sequence shown here is derived from an EMBL/GenBank/DDBJ whole genome shotgun (WGS) entry which is preliminary data.</text>
</comment>
<protein>
    <submittedName>
        <fullName evidence="2">(apollo) hypothetical protein</fullName>
    </submittedName>
</protein>
<dbReference type="InterPro" id="IPR051254">
    <property type="entry name" value="PPP1R15"/>
</dbReference>